<protein>
    <recommendedName>
        <fullName evidence="3">IDEAL domain-containing protein</fullName>
    </recommendedName>
</protein>
<evidence type="ECO:0000313" key="2">
    <source>
        <dbReference type="Proteomes" id="UP000249204"/>
    </source>
</evidence>
<proteinExistence type="predicted"/>
<dbReference type="AlphaFoldDB" id="A0A2W6N979"/>
<reference evidence="1 2" key="1">
    <citation type="submission" date="2018-06" db="EMBL/GenBank/DDBJ databases">
        <title>Isolation of heavy metals resistant Paenibacillus silvae NC2 from Gold-Copper mine in ZiJin, China.</title>
        <authorList>
            <person name="Xu J."/>
            <person name="Mazhar H.S."/>
            <person name="Rensing C."/>
        </authorList>
    </citation>
    <scope>NUCLEOTIDE SEQUENCE [LARGE SCALE GENOMIC DNA]</scope>
    <source>
        <strain evidence="1 2">NC2</strain>
    </source>
</reference>
<sequence length="163" mass="19907">MIELNAKDLFAIFEKQLRLFYPTFKDKKLNMKYIFDMDYAFYNYVERKLYFNNYILYFQFEEDCLRRFSYQEAVRMIKREYPESKVTLSLYIDNELNDIEDEESYKDVVNFYCIVEIDDVELTGDQLSSLIDLALDTRSENCDNSEWLTELSLRYQRFLKLNS</sequence>
<accession>A0A2W6N979</accession>
<dbReference type="Proteomes" id="UP000249204">
    <property type="component" value="Unassembled WGS sequence"/>
</dbReference>
<dbReference type="RefSeq" id="WP_111273552.1">
    <property type="nucleotide sequence ID" value="NZ_QKWW01000120.1"/>
</dbReference>
<evidence type="ECO:0000313" key="1">
    <source>
        <dbReference type="EMBL" id="PZT52199.1"/>
    </source>
</evidence>
<evidence type="ECO:0008006" key="3">
    <source>
        <dbReference type="Google" id="ProtNLM"/>
    </source>
</evidence>
<gene>
    <name evidence="1" type="ORF">DN757_28575</name>
</gene>
<dbReference type="EMBL" id="QKWW01000120">
    <property type="protein sequence ID" value="PZT52199.1"/>
    <property type="molecule type" value="Genomic_DNA"/>
</dbReference>
<organism evidence="1 2">
    <name type="scientific">Paenibacillus silvae</name>
    <dbReference type="NCBI Taxonomy" id="1325358"/>
    <lineage>
        <taxon>Bacteria</taxon>
        <taxon>Bacillati</taxon>
        <taxon>Bacillota</taxon>
        <taxon>Bacilli</taxon>
        <taxon>Bacillales</taxon>
        <taxon>Paenibacillaceae</taxon>
        <taxon>Paenibacillus</taxon>
    </lineage>
</organism>
<name>A0A2W6N979_9BACL</name>
<comment type="caution">
    <text evidence="1">The sequence shown here is derived from an EMBL/GenBank/DDBJ whole genome shotgun (WGS) entry which is preliminary data.</text>
</comment>